<proteinExistence type="predicted"/>
<keyword evidence="3" id="KW-1185">Reference proteome</keyword>
<feature type="chain" id="PRO_5045918330" evidence="1">
    <location>
        <begin position="19"/>
        <end position="370"/>
    </location>
</feature>
<name>A0ABT6NUK8_9BACT</name>
<reference evidence="2 3" key="1">
    <citation type="submission" date="2023-04" db="EMBL/GenBank/DDBJ databases">
        <title>The genome sequence of Polyangium sorediatum DSM14670.</title>
        <authorList>
            <person name="Zhang X."/>
        </authorList>
    </citation>
    <scope>NUCLEOTIDE SEQUENCE [LARGE SCALE GENOMIC DNA]</scope>
    <source>
        <strain evidence="2 3">DSM 14670</strain>
    </source>
</reference>
<gene>
    <name evidence="2" type="ORF">QHF89_21190</name>
</gene>
<dbReference type="RefSeq" id="WP_284720754.1">
    <property type="nucleotide sequence ID" value="NZ_JARZHI010000018.1"/>
</dbReference>
<dbReference type="EMBL" id="JARZHI010000018">
    <property type="protein sequence ID" value="MDI1432026.1"/>
    <property type="molecule type" value="Genomic_DNA"/>
</dbReference>
<evidence type="ECO:0000313" key="3">
    <source>
        <dbReference type="Proteomes" id="UP001160301"/>
    </source>
</evidence>
<sequence>MKRLSLLGFIGMMATLLAGCPIYDDDGEWNEGPCPSGDCSNPNGCNDSSDCGVNETCGRDNECHTGDCTIWGCTSDFECVIEGMQASCQPGGTGGTGGTGGSGGTGGTGGSGGSVTWCGNPDDCPMGETCAPDGTCKPGTCDTVGCIYGYACEASQCVPQNPAACGTDADCSALGAGYACVSGVCTAPADQCTDQTQCPANNKCVDGKCTPACNDNADCDGGYTCDPVGVCTVPAKPCTITNDCGSADEVCVDGACVPRSQMGMCPPGDVWVENGCIPNQTAAFYCNQDGVQDACAAGSICLHHACYISCAPPNDNACNNLPSFDVCKPVSTMSGDHQVCGSNDNLGNECDPTAGLACASGKICIDGFCK</sequence>
<evidence type="ECO:0000313" key="2">
    <source>
        <dbReference type="EMBL" id="MDI1432026.1"/>
    </source>
</evidence>
<protein>
    <submittedName>
        <fullName evidence="2">Uncharacterized protein</fullName>
    </submittedName>
</protein>
<dbReference type="PROSITE" id="PS51257">
    <property type="entry name" value="PROKAR_LIPOPROTEIN"/>
    <property type="match status" value="1"/>
</dbReference>
<organism evidence="2 3">
    <name type="scientific">Polyangium sorediatum</name>
    <dbReference type="NCBI Taxonomy" id="889274"/>
    <lineage>
        <taxon>Bacteria</taxon>
        <taxon>Pseudomonadati</taxon>
        <taxon>Myxococcota</taxon>
        <taxon>Polyangia</taxon>
        <taxon>Polyangiales</taxon>
        <taxon>Polyangiaceae</taxon>
        <taxon>Polyangium</taxon>
    </lineage>
</organism>
<keyword evidence="1" id="KW-0732">Signal</keyword>
<dbReference type="Proteomes" id="UP001160301">
    <property type="component" value="Unassembled WGS sequence"/>
</dbReference>
<accession>A0ABT6NUK8</accession>
<evidence type="ECO:0000256" key="1">
    <source>
        <dbReference type="SAM" id="SignalP"/>
    </source>
</evidence>
<feature type="signal peptide" evidence="1">
    <location>
        <begin position="1"/>
        <end position="18"/>
    </location>
</feature>
<comment type="caution">
    <text evidence="2">The sequence shown here is derived from an EMBL/GenBank/DDBJ whole genome shotgun (WGS) entry which is preliminary data.</text>
</comment>